<protein>
    <recommendedName>
        <fullName evidence="3">DUF1797 family protein</fullName>
    </recommendedName>
</protein>
<evidence type="ECO:0000313" key="2">
    <source>
        <dbReference type="Proteomes" id="UP000051999"/>
    </source>
</evidence>
<comment type="caution">
    <text evidence="1">The sequence shown here is derived from an EMBL/GenBank/DDBJ whole genome shotgun (WGS) entry which is preliminary data.</text>
</comment>
<dbReference type="RefSeq" id="WP_017261114.1">
    <property type="nucleotide sequence ID" value="NZ_AUAW01000033.1"/>
</dbReference>
<dbReference type="EMBL" id="AZFF01000034">
    <property type="protein sequence ID" value="KRL52598.1"/>
    <property type="molecule type" value="Genomic_DNA"/>
</dbReference>
<dbReference type="STRING" id="1114972.FD35_GL001873"/>
<dbReference type="eggNOG" id="COG4703">
    <property type="taxonomic scope" value="Bacteria"/>
</dbReference>
<dbReference type="PATRIC" id="fig|1114972.6.peg.1910"/>
<reference evidence="1 2" key="1">
    <citation type="journal article" date="2015" name="Genome Announc.">
        <title>Expanding the biotechnology potential of lactobacilli through comparative genomics of 213 strains and associated genera.</title>
        <authorList>
            <person name="Sun Z."/>
            <person name="Harris H.M."/>
            <person name="McCann A."/>
            <person name="Guo C."/>
            <person name="Argimon S."/>
            <person name="Zhang W."/>
            <person name="Yang X."/>
            <person name="Jeffery I.B."/>
            <person name="Cooney J.C."/>
            <person name="Kagawa T.F."/>
            <person name="Liu W."/>
            <person name="Song Y."/>
            <person name="Salvetti E."/>
            <person name="Wrobel A."/>
            <person name="Rasinkangas P."/>
            <person name="Parkhill J."/>
            <person name="Rea M.C."/>
            <person name="O'Sullivan O."/>
            <person name="Ritari J."/>
            <person name="Douillard F.P."/>
            <person name="Paul Ross R."/>
            <person name="Yang R."/>
            <person name="Briner A.E."/>
            <person name="Felis G.E."/>
            <person name="de Vos W.M."/>
            <person name="Barrangou R."/>
            <person name="Klaenhammer T.R."/>
            <person name="Caufield P.W."/>
            <person name="Cui Y."/>
            <person name="Zhang H."/>
            <person name="O'Toole P.W."/>
        </authorList>
    </citation>
    <scope>NUCLEOTIDE SEQUENCE [LARGE SCALE GENOMIC DNA]</scope>
    <source>
        <strain evidence="1 2">DSM 15814</strain>
    </source>
</reference>
<organism evidence="1 2">
    <name type="scientific">Furfurilactobacillus rossiae DSM 15814</name>
    <dbReference type="NCBI Taxonomy" id="1114972"/>
    <lineage>
        <taxon>Bacteria</taxon>
        <taxon>Bacillati</taxon>
        <taxon>Bacillota</taxon>
        <taxon>Bacilli</taxon>
        <taxon>Lactobacillales</taxon>
        <taxon>Lactobacillaceae</taxon>
        <taxon>Furfurilactobacillus</taxon>
    </lineage>
</organism>
<dbReference type="Proteomes" id="UP000051999">
    <property type="component" value="Unassembled WGS sequence"/>
</dbReference>
<dbReference type="AlphaFoldDB" id="A0A0R1R6E3"/>
<dbReference type="Pfam" id="PF08796">
    <property type="entry name" value="DUF1797"/>
    <property type="match status" value="1"/>
</dbReference>
<evidence type="ECO:0000313" key="1">
    <source>
        <dbReference type="EMBL" id="KRL52598.1"/>
    </source>
</evidence>
<dbReference type="Gene3D" id="3.30.720.20">
    <property type="entry name" value="Protein of unknown function DUF1797"/>
    <property type="match status" value="1"/>
</dbReference>
<gene>
    <name evidence="1" type="ORF">FD35_GL001873</name>
</gene>
<accession>A0A0R1R6E3</accession>
<proteinExistence type="predicted"/>
<evidence type="ECO:0008006" key="3">
    <source>
        <dbReference type="Google" id="ProtNLM"/>
    </source>
</evidence>
<dbReference type="InterPro" id="IPR038073">
    <property type="entry name" value="YkuJ-like_sf"/>
</dbReference>
<dbReference type="OrthoDB" id="2361638at2"/>
<dbReference type="SUPFAM" id="SSF143567">
    <property type="entry name" value="YkuJ-like"/>
    <property type="match status" value="1"/>
</dbReference>
<dbReference type="InterPro" id="IPR014904">
    <property type="entry name" value="YkuJ-like"/>
</dbReference>
<sequence length="85" mass="9838">MSEETGTLLESIIRRLRAMQFDHRSEEQTRYFEQFGVEVCKVTLNQTTGEWTVQDARTAPAFCYDNMDMVAVAVYDALTEFKAVF</sequence>
<name>A0A0R1R6E3_9LACO</name>
<keyword evidence="2" id="KW-1185">Reference proteome</keyword>